<protein>
    <submittedName>
        <fullName evidence="1">Uncharacterized protein</fullName>
    </submittedName>
</protein>
<evidence type="ECO:0000313" key="2">
    <source>
        <dbReference type="Proteomes" id="UP000018168"/>
    </source>
</evidence>
<evidence type="ECO:0000313" key="1">
    <source>
        <dbReference type="EMBL" id="CDC04958.1"/>
    </source>
</evidence>
<name>R6MYW0_9FIRM</name>
<accession>R6MYW0</accession>
<dbReference type="EMBL" id="CBEP010000091">
    <property type="protein sequence ID" value="CDC04958.1"/>
    <property type="molecule type" value="Genomic_DNA"/>
</dbReference>
<gene>
    <name evidence="1" type="ORF">BN578_00490</name>
</gene>
<sequence>MNYNNQAIQALSCDKILPIERENVVAFCITPWHSVGIEVALEKLNSLEKQLNGHLFICKHPKTGLALSPTSVNLSSYGNFKTEIYNIPAASPLKKLFDHIYHFFHIIKSPNFSADKPSCYVISPLNPDYKTISDAMKLRPDENIIAVVVDEGLGGRSRFSWFISRIHDGINPLKSFITFLQEITLDKISYSQLVKKGCLIDQTLFVKKHGNFFVQNKLAEKYRSILETRNLADDKQNFSIYENAIIINTQPFEETGQLQNNADIYSLKKIIQSLQNCGEKVIIKPHPREKNLDRYKDLGCTIEKRKGIAQEEILSTLKTKPKAVIGFCSTTLVTAKIFWDIPTYSCIHMINSKNISPSLNKDFKRFIKYYGNTVSIPATENILLEEISQ</sequence>
<dbReference type="Gene3D" id="3.40.50.11110">
    <property type="entry name" value="Sialyltransferase, C-terminal GT-B Rossman nucleotide-binding domain"/>
    <property type="match status" value="1"/>
</dbReference>
<dbReference type="Pfam" id="PF07388">
    <property type="entry name" value="A-2_8-polyST"/>
    <property type="match status" value="1"/>
</dbReference>
<comment type="caution">
    <text evidence="1">The sequence shown here is derived from an EMBL/GenBank/DDBJ whole genome shotgun (WGS) entry which is preliminary data.</text>
</comment>
<dbReference type="InterPro" id="IPR010866">
    <property type="entry name" value="A-2_8-polyST"/>
</dbReference>
<dbReference type="Proteomes" id="UP000018168">
    <property type="component" value="Unassembled WGS sequence"/>
</dbReference>
<proteinExistence type="predicted"/>
<dbReference type="AlphaFoldDB" id="R6MYW0"/>
<organism evidence="1 2">
    <name type="scientific">[Clostridium] leptum CAG:27</name>
    <dbReference type="NCBI Taxonomy" id="1263068"/>
    <lineage>
        <taxon>Bacteria</taxon>
        <taxon>Bacillati</taxon>
        <taxon>Bacillota</taxon>
        <taxon>Clostridia</taxon>
        <taxon>Eubacteriales</taxon>
        <taxon>Oscillospiraceae</taxon>
        <taxon>Oscillospiraceae incertae sedis</taxon>
    </lineage>
</organism>
<reference evidence="1" key="1">
    <citation type="submission" date="2012-11" db="EMBL/GenBank/DDBJ databases">
        <title>Dependencies among metagenomic species, viruses, plasmids and units of genetic variation.</title>
        <authorList>
            <person name="Nielsen H.B."/>
            <person name="Almeida M."/>
            <person name="Juncker A.S."/>
            <person name="Rasmussen S."/>
            <person name="Li J."/>
            <person name="Sunagawa S."/>
            <person name="Plichta D."/>
            <person name="Gautier L."/>
            <person name="Le Chatelier E."/>
            <person name="Peletier E."/>
            <person name="Bonde I."/>
            <person name="Nielsen T."/>
            <person name="Manichanh C."/>
            <person name="Arumugam M."/>
            <person name="Batto J."/>
            <person name="Santos M.B.Q.D."/>
            <person name="Blom N."/>
            <person name="Borruel N."/>
            <person name="Burgdorf K.S."/>
            <person name="Boumezbeur F."/>
            <person name="Casellas F."/>
            <person name="Dore J."/>
            <person name="Guarner F."/>
            <person name="Hansen T."/>
            <person name="Hildebrand F."/>
            <person name="Kaas R.S."/>
            <person name="Kennedy S."/>
            <person name="Kristiansen K."/>
            <person name="Kultima J.R."/>
            <person name="Leonard P."/>
            <person name="Levenez F."/>
            <person name="Lund O."/>
            <person name="Moumen B."/>
            <person name="Le Paslier D."/>
            <person name="Pons N."/>
            <person name="Pedersen O."/>
            <person name="Prifti E."/>
            <person name="Qin J."/>
            <person name="Raes J."/>
            <person name="Tap J."/>
            <person name="Tims S."/>
            <person name="Ussery D.W."/>
            <person name="Yamada T."/>
            <person name="MetaHit consortium"/>
            <person name="Renault P."/>
            <person name="Sicheritz-Ponten T."/>
            <person name="Bork P."/>
            <person name="Wang J."/>
            <person name="Brunak S."/>
            <person name="Ehrlich S.D."/>
        </authorList>
    </citation>
    <scope>NUCLEOTIDE SEQUENCE [LARGE SCALE GENOMIC DNA]</scope>
</reference>